<dbReference type="InterPro" id="IPR050053">
    <property type="entry name" value="ATPase_alpha/beta_chains"/>
</dbReference>
<organism evidence="11 12">
    <name type="scientific">Limisphaera ngatamarikiensis</name>
    <dbReference type="NCBI Taxonomy" id="1324935"/>
    <lineage>
        <taxon>Bacteria</taxon>
        <taxon>Pseudomonadati</taxon>
        <taxon>Verrucomicrobiota</taxon>
        <taxon>Verrucomicrobiia</taxon>
        <taxon>Limisphaerales</taxon>
        <taxon>Limisphaeraceae</taxon>
        <taxon>Limisphaera</taxon>
    </lineage>
</organism>
<dbReference type="GO" id="GO:0005524">
    <property type="term" value="F:ATP binding"/>
    <property type="evidence" value="ECO:0007669"/>
    <property type="project" value="UniProtKB-KW"/>
</dbReference>
<dbReference type="GO" id="GO:0008564">
    <property type="term" value="F:protein-exporting ATPase activity"/>
    <property type="evidence" value="ECO:0007669"/>
    <property type="project" value="UniProtKB-EC"/>
</dbReference>
<evidence type="ECO:0000256" key="9">
    <source>
        <dbReference type="SAM" id="MobiDB-lite"/>
    </source>
</evidence>
<dbReference type="PANTHER" id="PTHR15184:SF9">
    <property type="entry name" value="SPI-1 TYPE 3 SECRETION SYSTEM ATPASE"/>
    <property type="match status" value="1"/>
</dbReference>
<evidence type="ECO:0000256" key="1">
    <source>
        <dbReference type="ARBA" id="ARBA00004496"/>
    </source>
</evidence>
<feature type="region of interest" description="Disordered" evidence="9">
    <location>
        <begin position="452"/>
        <end position="482"/>
    </location>
</feature>
<dbReference type="Pfam" id="PF00006">
    <property type="entry name" value="ATP-synt_ab"/>
    <property type="match status" value="1"/>
</dbReference>
<evidence type="ECO:0000259" key="10">
    <source>
        <dbReference type="SMART" id="SM00382"/>
    </source>
</evidence>
<feature type="compositionally biased region" description="Low complexity" evidence="9">
    <location>
        <begin position="452"/>
        <end position="473"/>
    </location>
</feature>
<dbReference type="Pfam" id="PF02874">
    <property type="entry name" value="ATP-synt_ab_N"/>
    <property type="match status" value="1"/>
</dbReference>
<dbReference type="GO" id="GO:0005737">
    <property type="term" value="C:cytoplasm"/>
    <property type="evidence" value="ECO:0007669"/>
    <property type="project" value="UniProtKB-SubCell"/>
</dbReference>
<dbReference type="PANTHER" id="PTHR15184">
    <property type="entry name" value="ATP SYNTHASE"/>
    <property type="match status" value="1"/>
</dbReference>
<dbReference type="InterPro" id="IPR027417">
    <property type="entry name" value="P-loop_NTPase"/>
</dbReference>
<dbReference type="InterPro" id="IPR020003">
    <property type="entry name" value="ATPase_a/bsu_AS"/>
</dbReference>
<evidence type="ECO:0000256" key="7">
    <source>
        <dbReference type="ARBA" id="ARBA00022967"/>
    </source>
</evidence>
<gene>
    <name evidence="11" type="ORF">G4L39_00530</name>
</gene>
<comment type="caution">
    <text evidence="11">The sequence shown here is derived from an EMBL/GenBank/DDBJ whole genome shotgun (WGS) entry which is preliminary data.</text>
</comment>
<dbReference type="InterPro" id="IPR040627">
    <property type="entry name" value="T3SS_ATPase_C"/>
</dbReference>
<evidence type="ECO:0000256" key="6">
    <source>
        <dbReference type="ARBA" id="ARBA00022927"/>
    </source>
</evidence>
<dbReference type="AlphaFoldDB" id="A0A6M1RRH1"/>
<dbReference type="FunFam" id="3.40.50.12240:FF:000002">
    <property type="entry name" value="Flagellum-specific ATP synthase FliI"/>
    <property type="match status" value="1"/>
</dbReference>
<dbReference type="EMBL" id="JAAKYA010000004">
    <property type="protein sequence ID" value="NGO37891.1"/>
    <property type="molecule type" value="Genomic_DNA"/>
</dbReference>
<comment type="catalytic activity">
    <reaction evidence="8">
        <text>ATP + H2O + cellular proteinSide 1 = ADP + phosphate + cellular proteinSide 2.</text>
        <dbReference type="EC" id="7.4.2.8"/>
    </reaction>
</comment>
<dbReference type="GO" id="GO:0030257">
    <property type="term" value="C:type III protein secretion system complex"/>
    <property type="evidence" value="ECO:0007669"/>
    <property type="project" value="InterPro"/>
</dbReference>
<keyword evidence="12" id="KW-1185">Reference proteome</keyword>
<evidence type="ECO:0000256" key="8">
    <source>
        <dbReference type="ARBA" id="ARBA00034006"/>
    </source>
</evidence>
<evidence type="ECO:0000313" key="11">
    <source>
        <dbReference type="EMBL" id="NGO37891.1"/>
    </source>
</evidence>
<dbReference type="InterPro" id="IPR004100">
    <property type="entry name" value="ATPase_F1/V1/A1_a/bsu_N"/>
</dbReference>
<dbReference type="Proteomes" id="UP000477311">
    <property type="component" value="Unassembled WGS sequence"/>
</dbReference>
<evidence type="ECO:0000256" key="2">
    <source>
        <dbReference type="ARBA" id="ARBA00022448"/>
    </source>
</evidence>
<dbReference type="RefSeq" id="WP_165105106.1">
    <property type="nucleotide sequence ID" value="NZ_JAAKYA010000004.1"/>
</dbReference>
<dbReference type="GO" id="GO:0046933">
    <property type="term" value="F:proton-transporting ATP synthase activity, rotational mechanism"/>
    <property type="evidence" value="ECO:0007669"/>
    <property type="project" value="TreeGrafter"/>
</dbReference>
<sequence length="482" mass="51696">MNPTHCRPRSLERALARVREARLTETSGRVVQLIGLVIESEGPLAAVGEVCRILSPRQREETLAEVVGFRDHHLLLMPLGEIHGIHPGCEVVATGVSLRVPVGPALQGRVIDGLGRPLDGLGPVEAEALVPVQLPPPHPLRRQRIRQPFCTGIKALDTFVPLGRGQRLGIFAGSGVGKSTLLGMIAAHAEADVNVIALIGERGREVREFLERDLGEAGRRKSVVVVATSNEPALHRVKGAFLAMAIAEHFRDRGMNVLLMMDSVTRFAMAQREIGLAVGEPPATRGYTPSVFSLLPQLLERAGAGEQGTITGLFTVLVEADDMNDPIADAVRSILDGHVVLSRELATQNHYPAIDVLESVSRLNRDLLSREQLELTAAARDLMATYRRNQDLIQIGAYPAGTNPVIDRAIALHEPLRRFLRQSVDEGFTLEQSWSLLREVLATVPGPTAPGTASVGAPAAVPGAGPGRPASGGSDRLLPFAS</sequence>
<dbReference type="InterPro" id="IPR003593">
    <property type="entry name" value="AAA+_ATPase"/>
</dbReference>
<dbReference type="CDD" id="cd01136">
    <property type="entry name" value="ATPase_flagellum-secretory_path_III"/>
    <property type="match status" value="1"/>
</dbReference>
<evidence type="ECO:0000256" key="4">
    <source>
        <dbReference type="ARBA" id="ARBA00022741"/>
    </source>
</evidence>
<keyword evidence="4" id="KW-0547">Nucleotide-binding</keyword>
<dbReference type="Pfam" id="PF18269">
    <property type="entry name" value="T3SS_ATPase_C"/>
    <property type="match status" value="1"/>
</dbReference>
<dbReference type="SUPFAM" id="SSF52540">
    <property type="entry name" value="P-loop containing nucleoside triphosphate hydrolases"/>
    <property type="match status" value="1"/>
</dbReference>
<name>A0A6M1RRH1_9BACT</name>
<protein>
    <submittedName>
        <fullName evidence="11">FliI/YscN family ATPase</fullName>
    </submittedName>
</protein>
<dbReference type="CDD" id="cd18117">
    <property type="entry name" value="ATP-synt_flagellum-secretory_path_III_N"/>
    <property type="match status" value="1"/>
</dbReference>
<evidence type="ECO:0000256" key="5">
    <source>
        <dbReference type="ARBA" id="ARBA00022840"/>
    </source>
</evidence>
<dbReference type="GO" id="GO:0016887">
    <property type="term" value="F:ATP hydrolysis activity"/>
    <property type="evidence" value="ECO:0007669"/>
    <property type="project" value="InterPro"/>
</dbReference>
<dbReference type="GO" id="GO:0030254">
    <property type="term" value="P:protein secretion by the type III secretion system"/>
    <property type="evidence" value="ECO:0007669"/>
    <property type="project" value="InterPro"/>
</dbReference>
<feature type="domain" description="AAA+ ATPase" evidence="10">
    <location>
        <begin position="164"/>
        <end position="345"/>
    </location>
</feature>
<keyword evidence="6" id="KW-0653">Protein transport</keyword>
<dbReference type="NCBIfam" id="TIGR01026">
    <property type="entry name" value="fliI_yscN"/>
    <property type="match status" value="1"/>
</dbReference>
<dbReference type="SMART" id="SM00382">
    <property type="entry name" value="AAA"/>
    <property type="match status" value="1"/>
</dbReference>
<evidence type="ECO:0000313" key="12">
    <source>
        <dbReference type="Proteomes" id="UP000477311"/>
    </source>
</evidence>
<dbReference type="Gene3D" id="3.40.50.12240">
    <property type="match status" value="1"/>
</dbReference>
<keyword evidence="7" id="KW-1278">Translocase</keyword>
<keyword evidence="5" id="KW-0067">ATP-binding</keyword>
<keyword evidence="3" id="KW-0963">Cytoplasm</keyword>
<evidence type="ECO:0000256" key="3">
    <source>
        <dbReference type="ARBA" id="ARBA00022490"/>
    </source>
</evidence>
<dbReference type="PROSITE" id="PS00152">
    <property type="entry name" value="ATPASE_ALPHA_BETA"/>
    <property type="match status" value="1"/>
</dbReference>
<dbReference type="InterPro" id="IPR000194">
    <property type="entry name" value="ATPase_F1/V1/A1_a/bsu_nucl-bd"/>
</dbReference>
<keyword evidence="2" id="KW-0813">Transport</keyword>
<comment type="subcellular location">
    <subcellularLocation>
        <location evidence="1">Cytoplasm</location>
    </subcellularLocation>
</comment>
<proteinExistence type="predicted"/>
<reference evidence="11 12" key="1">
    <citation type="submission" date="2020-02" db="EMBL/GenBank/DDBJ databases">
        <title>Draft genome sequence of Limisphaera ngatamarikiensis NGM72.4T, a thermophilic Verrucomicrobia grouped in subdivision 3.</title>
        <authorList>
            <person name="Carere C.R."/>
            <person name="Steen J."/>
            <person name="Hugenholtz P."/>
            <person name="Stott M.B."/>
        </authorList>
    </citation>
    <scope>NUCLEOTIDE SEQUENCE [LARGE SCALE GENOMIC DNA]</scope>
    <source>
        <strain evidence="11 12">NGM72.4</strain>
    </source>
</reference>
<accession>A0A6M1RRH1</accession>
<dbReference type="InterPro" id="IPR005714">
    <property type="entry name" value="ATPase_T3SS_FliI/YscN"/>
</dbReference>